<dbReference type="GO" id="GO:0016616">
    <property type="term" value="F:oxidoreductase activity, acting on the CH-OH group of donors, NAD or NADP as acceptor"/>
    <property type="evidence" value="ECO:0007669"/>
    <property type="project" value="TreeGrafter"/>
</dbReference>
<dbReference type="EMBL" id="CP144104">
    <property type="protein sequence ID" value="WWC90726.1"/>
    <property type="molecule type" value="Genomic_DNA"/>
</dbReference>
<name>A0AAX4JZN7_9TREE</name>
<protein>
    <recommendedName>
        <fullName evidence="3">NAD-dependent epimerase/dehydratase domain-containing protein</fullName>
    </recommendedName>
</protein>
<dbReference type="PANTHER" id="PTHR10366">
    <property type="entry name" value="NAD DEPENDENT EPIMERASE/DEHYDRATASE"/>
    <property type="match status" value="1"/>
</dbReference>
<dbReference type="Proteomes" id="UP001355207">
    <property type="component" value="Chromosome 7"/>
</dbReference>
<evidence type="ECO:0000256" key="1">
    <source>
        <dbReference type="ARBA" id="ARBA00023002"/>
    </source>
</evidence>
<dbReference type="RefSeq" id="XP_066077489.1">
    <property type="nucleotide sequence ID" value="XM_066221392.1"/>
</dbReference>
<sequence length="347" mass="38341">MPAIKPGSLVLVTGASGYISSHTVEAFLDQGYNVRGTVRSEDKGKYLENLFKNKSKGKFEYVIVEDIGKEGAFDEAVKGVDGVAHMASPFHFNAEEPEELFTPAIQGTVGVLESLKKNNPNVQRVVVTSSVASIMDSNIKPPHTFTEKDWNTVSPKECEEQGKNATGQAKYRASKTLAERAFWKFFDDNKPSFDGVAINPPLVLGPIIHQCDKPESLNTSVAAYYSWLKGEKTEKDLPAGGMNYVDVRDTALGHVLALTKQEASGERFITGNGPVSGNDYVLEITRDFPDLKNIPKGNDDSEYKNKLRSESIVHDGSKVTKVLGLRYRPVEETLKEMGQSLRERFNF</sequence>
<evidence type="ECO:0000313" key="4">
    <source>
        <dbReference type="EMBL" id="WWC90726.1"/>
    </source>
</evidence>
<keyword evidence="1" id="KW-0560">Oxidoreductase</keyword>
<evidence type="ECO:0000256" key="2">
    <source>
        <dbReference type="ARBA" id="ARBA00023445"/>
    </source>
</evidence>
<dbReference type="AlphaFoldDB" id="A0AAX4JZN7"/>
<keyword evidence="5" id="KW-1185">Reference proteome</keyword>
<dbReference type="InterPro" id="IPR001509">
    <property type="entry name" value="Epimerase_deHydtase"/>
</dbReference>
<dbReference type="SUPFAM" id="SSF51735">
    <property type="entry name" value="NAD(P)-binding Rossmann-fold domains"/>
    <property type="match status" value="1"/>
</dbReference>
<comment type="similarity">
    <text evidence="2">Belongs to the NAD(P)-dependent epimerase/dehydratase family. Dihydroflavonol-4-reductase subfamily.</text>
</comment>
<evidence type="ECO:0000313" key="5">
    <source>
        <dbReference type="Proteomes" id="UP001355207"/>
    </source>
</evidence>
<dbReference type="InterPro" id="IPR036291">
    <property type="entry name" value="NAD(P)-bd_dom_sf"/>
</dbReference>
<dbReference type="CDD" id="cd05227">
    <property type="entry name" value="AR_SDR_e"/>
    <property type="match status" value="1"/>
</dbReference>
<dbReference type="FunFam" id="3.40.50.720:FF:000191">
    <property type="entry name" value="Methylglyoxal reductase (NADPH-dependent)"/>
    <property type="match status" value="1"/>
</dbReference>
<feature type="domain" description="NAD-dependent epimerase/dehydratase" evidence="3">
    <location>
        <begin position="10"/>
        <end position="266"/>
    </location>
</feature>
<dbReference type="Gene3D" id="3.40.50.720">
    <property type="entry name" value="NAD(P)-binding Rossmann-like Domain"/>
    <property type="match status" value="1"/>
</dbReference>
<dbReference type="GeneID" id="91096333"/>
<dbReference type="PANTHER" id="PTHR10366:SF564">
    <property type="entry name" value="STEROL-4-ALPHA-CARBOXYLATE 3-DEHYDROGENASE, DECARBOXYLATING"/>
    <property type="match status" value="1"/>
</dbReference>
<proteinExistence type="inferred from homology"/>
<dbReference type="InterPro" id="IPR050425">
    <property type="entry name" value="NAD(P)_dehydrat-like"/>
</dbReference>
<organism evidence="4 5">
    <name type="scientific">Kwoniella dendrophila CBS 6074</name>
    <dbReference type="NCBI Taxonomy" id="1295534"/>
    <lineage>
        <taxon>Eukaryota</taxon>
        <taxon>Fungi</taxon>
        <taxon>Dikarya</taxon>
        <taxon>Basidiomycota</taxon>
        <taxon>Agaricomycotina</taxon>
        <taxon>Tremellomycetes</taxon>
        <taxon>Tremellales</taxon>
        <taxon>Cryptococcaceae</taxon>
        <taxon>Kwoniella</taxon>
    </lineage>
</organism>
<accession>A0AAX4JZN7</accession>
<reference evidence="4 5" key="1">
    <citation type="submission" date="2024-01" db="EMBL/GenBank/DDBJ databases">
        <title>Comparative genomics of Cryptococcus and Kwoniella reveals pathogenesis evolution and contrasting modes of karyotype evolution via chromosome fusion or intercentromeric recombination.</title>
        <authorList>
            <person name="Coelho M.A."/>
            <person name="David-Palma M."/>
            <person name="Shea T."/>
            <person name="Bowers K."/>
            <person name="McGinley-Smith S."/>
            <person name="Mohammad A.W."/>
            <person name="Gnirke A."/>
            <person name="Yurkov A.M."/>
            <person name="Nowrousian M."/>
            <person name="Sun S."/>
            <person name="Cuomo C.A."/>
            <person name="Heitman J."/>
        </authorList>
    </citation>
    <scope>NUCLEOTIDE SEQUENCE [LARGE SCALE GENOMIC DNA]</scope>
    <source>
        <strain evidence="4 5">CBS 6074</strain>
    </source>
</reference>
<dbReference type="Pfam" id="PF01370">
    <property type="entry name" value="Epimerase"/>
    <property type="match status" value="1"/>
</dbReference>
<gene>
    <name evidence="4" type="ORF">L201_005663</name>
</gene>
<evidence type="ECO:0000259" key="3">
    <source>
        <dbReference type="Pfam" id="PF01370"/>
    </source>
</evidence>